<name>A0A392QNF2_9FABA</name>
<accession>A0A392QNF2</accession>
<dbReference type="SUPFAM" id="SSF54695">
    <property type="entry name" value="POZ domain"/>
    <property type="match status" value="1"/>
</dbReference>
<keyword evidence="4" id="KW-1185">Reference proteome</keyword>
<dbReference type="EMBL" id="LXQA010146971">
    <property type="protein sequence ID" value="MCI25392.1"/>
    <property type="molecule type" value="Genomic_DNA"/>
</dbReference>
<feature type="region of interest" description="Disordered" evidence="2">
    <location>
        <begin position="52"/>
        <end position="73"/>
    </location>
</feature>
<feature type="non-terminal residue" evidence="3">
    <location>
        <position position="73"/>
    </location>
</feature>
<dbReference type="Proteomes" id="UP000265520">
    <property type="component" value="Unassembled WGS sequence"/>
</dbReference>
<evidence type="ECO:0000313" key="4">
    <source>
        <dbReference type="Proteomes" id="UP000265520"/>
    </source>
</evidence>
<dbReference type="Gene3D" id="3.30.710.10">
    <property type="entry name" value="Potassium Channel Kv1.1, Chain A"/>
    <property type="match status" value="1"/>
</dbReference>
<organism evidence="3 4">
    <name type="scientific">Trifolium medium</name>
    <dbReference type="NCBI Taxonomy" id="97028"/>
    <lineage>
        <taxon>Eukaryota</taxon>
        <taxon>Viridiplantae</taxon>
        <taxon>Streptophyta</taxon>
        <taxon>Embryophyta</taxon>
        <taxon>Tracheophyta</taxon>
        <taxon>Spermatophyta</taxon>
        <taxon>Magnoliopsida</taxon>
        <taxon>eudicotyledons</taxon>
        <taxon>Gunneridae</taxon>
        <taxon>Pentapetalae</taxon>
        <taxon>rosids</taxon>
        <taxon>fabids</taxon>
        <taxon>Fabales</taxon>
        <taxon>Fabaceae</taxon>
        <taxon>Papilionoideae</taxon>
        <taxon>50 kb inversion clade</taxon>
        <taxon>NPAAA clade</taxon>
        <taxon>Hologalegina</taxon>
        <taxon>IRL clade</taxon>
        <taxon>Trifolieae</taxon>
        <taxon>Trifolium</taxon>
    </lineage>
</organism>
<evidence type="ECO:0000313" key="3">
    <source>
        <dbReference type="EMBL" id="MCI25392.1"/>
    </source>
</evidence>
<comment type="pathway">
    <text evidence="1">Protein modification; protein ubiquitination.</text>
</comment>
<dbReference type="AlphaFoldDB" id="A0A392QNF2"/>
<proteinExistence type="predicted"/>
<sequence length="73" mass="8226">MSSSEKPSSKGQAWFCTTGLPSDIVVEVDDMTFHLHKFPLMSKSRKLHELITQQEAEAVTHSAVPHEEDDEDE</sequence>
<reference evidence="3 4" key="1">
    <citation type="journal article" date="2018" name="Front. Plant Sci.">
        <title>Red Clover (Trifolium pratense) and Zigzag Clover (T. medium) - A Picture of Genomic Similarities and Differences.</title>
        <authorList>
            <person name="Dluhosova J."/>
            <person name="Istvanek J."/>
            <person name="Nedelnik J."/>
            <person name="Repkova J."/>
        </authorList>
    </citation>
    <scope>NUCLEOTIDE SEQUENCE [LARGE SCALE GENOMIC DNA]</scope>
    <source>
        <strain evidence="4">cv. 10/8</strain>
        <tissue evidence="3">Leaf</tissue>
    </source>
</reference>
<evidence type="ECO:0000256" key="2">
    <source>
        <dbReference type="SAM" id="MobiDB-lite"/>
    </source>
</evidence>
<evidence type="ECO:0000256" key="1">
    <source>
        <dbReference type="ARBA" id="ARBA00004906"/>
    </source>
</evidence>
<dbReference type="InterPro" id="IPR011333">
    <property type="entry name" value="SKP1/BTB/POZ_sf"/>
</dbReference>
<protein>
    <submittedName>
        <fullName evidence="3">BTB/POZ domain-containing protein</fullName>
    </submittedName>
</protein>
<comment type="caution">
    <text evidence="3">The sequence shown here is derived from an EMBL/GenBank/DDBJ whole genome shotgun (WGS) entry which is preliminary data.</text>
</comment>